<reference evidence="3" key="1">
    <citation type="journal article" date="2011" name="Nature">
        <title>Genome sequence and analysis of the tuber crop potato.</title>
        <authorList>
            <consortium name="The Potato Genome Sequencing Consortium"/>
        </authorList>
    </citation>
    <scope>NUCLEOTIDE SEQUENCE [LARGE SCALE GENOMIC DNA]</scope>
    <source>
        <strain evidence="3">cv. DM1-3 516 R44</strain>
    </source>
</reference>
<dbReference type="AlphaFoldDB" id="M1DW45"/>
<feature type="compositionally biased region" description="Basic and acidic residues" evidence="1">
    <location>
        <begin position="139"/>
        <end position="149"/>
    </location>
</feature>
<dbReference type="EnsemblPlants" id="PGSC0003DMT400095357">
    <property type="protein sequence ID" value="PGSC0003DMT400095357"/>
    <property type="gene ID" value="PGSC0003DMG400044928"/>
</dbReference>
<feature type="compositionally biased region" description="Basic and acidic residues" evidence="1">
    <location>
        <begin position="161"/>
        <end position="172"/>
    </location>
</feature>
<evidence type="ECO:0000256" key="1">
    <source>
        <dbReference type="SAM" id="MobiDB-lite"/>
    </source>
</evidence>
<dbReference type="PANTHER" id="PTHR31286">
    <property type="entry name" value="GLYCINE-RICH CELL WALL STRUCTURAL PROTEIN 1.8-LIKE"/>
    <property type="match status" value="1"/>
</dbReference>
<dbReference type="OMA" id="GHEEYSC"/>
<reference evidence="2" key="2">
    <citation type="submission" date="2015-06" db="UniProtKB">
        <authorList>
            <consortium name="EnsemblPlants"/>
        </authorList>
    </citation>
    <scope>IDENTIFICATION</scope>
    <source>
        <strain evidence="2">DM1-3 516 R44</strain>
    </source>
</reference>
<feature type="region of interest" description="Disordered" evidence="1">
    <location>
        <begin position="139"/>
        <end position="172"/>
    </location>
</feature>
<dbReference type="InParanoid" id="M1DW45"/>
<organism evidence="2 3">
    <name type="scientific">Solanum tuberosum</name>
    <name type="common">Potato</name>
    <dbReference type="NCBI Taxonomy" id="4113"/>
    <lineage>
        <taxon>Eukaryota</taxon>
        <taxon>Viridiplantae</taxon>
        <taxon>Streptophyta</taxon>
        <taxon>Embryophyta</taxon>
        <taxon>Tracheophyta</taxon>
        <taxon>Spermatophyta</taxon>
        <taxon>Magnoliopsida</taxon>
        <taxon>eudicotyledons</taxon>
        <taxon>Gunneridae</taxon>
        <taxon>Pentapetalae</taxon>
        <taxon>asterids</taxon>
        <taxon>lamiids</taxon>
        <taxon>Solanales</taxon>
        <taxon>Solanaceae</taxon>
        <taxon>Solanoideae</taxon>
        <taxon>Solaneae</taxon>
        <taxon>Solanum</taxon>
    </lineage>
</organism>
<keyword evidence="3" id="KW-1185">Reference proteome</keyword>
<proteinExistence type="predicted"/>
<evidence type="ECO:0000313" key="3">
    <source>
        <dbReference type="Proteomes" id="UP000011115"/>
    </source>
</evidence>
<evidence type="ECO:0000313" key="2">
    <source>
        <dbReference type="EnsemblPlants" id="PGSC0003DMT400095357"/>
    </source>
</evidence>
<dbReference type="PaxDb" id="4113-PGSC0003DMT400095357"/>
<dbReference type="Gramene" id="PGSC0003DMT400095357">
    <property type="protein sequence ID" value="PGSC0003DMT400095357"/>
    <property type="gene ID" value="PGSC0003DMG400044928"/>
</dbReference>
<dbReference type="HOGENOM" id="CLU_1557931_0_0_1"/>
<accession>M1DW45</accession>
<sequence length="172" mass="20446">MTIEGKLMRIQTWTPNFRPEEETPIVPIWVLLPGLPWHYFKKEFISPLLESVGKVLYLDTTSIKRARASMAKVKVQVDLTKTTPRHVWIGLDDEDLTIGRWQPIEYENIPLYCSYCRHQGHMIDECNFKIRDEEFNKRKELETEKKSINKTEQGQQGNENRQTRIKEQEEQQ</sequence>
<protein>
    <submittedName>
        <fullName evidence="2">LINE-type retrotransposon LIb DNA, complete sequence, Insertion at the S14 site</fullName>
    </submittedName>
</protein>
<dbReference type="InterPro" id="IPR040256">
    <property type="entry name" value="At4g02000-like"/>
</dbReference>
<feature type="compositionally biased region" description="Polar residues" evidence="1">
    <location>
        <begin position="150"/>
        <end position="160"/>
    </location>
</feature>
<dbReference type="eggNOG" id="KOG1075">
    <property type="taxonomic scope" value="Eukaryota"/>
</dbReference>
<name>M1DW45_SOLTU</name>
<dbReference type="STRING" id="4113.M1DW45"/>
<dbReference type="PANTHER" id="PTHR31286:SF177">
    <property type="entry name" value="ENDONUCLEASE_EXONUCLEASE_PHOSPHATASE"/>
    <property type="match status" value="1"/>
</dbReference>
<dbReference type="Proteomes" id="UP000011115">
    <property type="component" value="Unassembled WGS sequence"/>
</dbReference>